<reference evidence="8" key="4">
    <citation type="submission" date="2025-09" db="UniProtKB">
        <authorList>
            <consortium name="Ensembl"/>
        </authorList>
    </citation>
    <scope>IDENTIFICATION</scope>
</reference>
<keyword evidence="4 7" id="KW-1133">Transmembrane helix</keyword>
<dbReference type="AlphaFoldDB" id="A0A3B1K6W6"/>
<evidence type="ECO:0000256" key="2">
    <source>
        <dbReference type="ARBA" id="ARBA00009565"/>
    </source>
</evidence>
<keyword evidence="9" id="KW-1185">Reference proteome</keyword>
<dbReference type="GO" id="GO:0016020">
    <property type="term" value="C:membrane"/>
    <property type="evidence" value="ECO:0007669"/>
    <property type="project" value="UniProtKB-SubCell"/>
</dbReference>
<dbReference type="Pfam" id="PF04103">
    <property type="entry name" value="CD20"/>
    <property type="match status" value="1"/>
</dbReference>
<evidence type="ECO:0000313" key="9">
    <source>
        <dbReference type="Proteomes" id="UP000018467"/>
    </source>
</evidence>
<feature type="region of interest" description="Disordered" evidence="6">
    <location>
        <begin position="26"/>
        <end position="61"/>
    </location>
</feature>
<keyword evidence="5 7" id="KW-0472">Membrane</keyword>
<feature type="transmembrane region" description="Helical" evidence="7">
    <location>
        <begin position="106"/>
        <end position="124"/>
    </location>
</feature>
<keyword evidence="3 7" id="KW-0812">Transmembrane</keyword>
<dbReference type="PANTHER" id="PTHR23320">
    <property type="entry name" value="MEMBRANE-SPANNING 4-DOMAINS SUBFAMILY A MS4A -RELATED"/>
    <property type="match status" value="1"/>
</dbReference>
<dbReference type="PANTHER" id="PTHR23320:SF128">
    <property type="entry name" value="MEMBRANE-SPANNING 4-DOMAINS SUBFAMILY A MEMBER 4A"/>
    <property type="match status" value="1"/>
</dbReference>
<reference evidence="9" key="1">
    <citation type="submission" date="2013-03" db="EMBL/GenBank/DDBJ databases">
        <authorList>
            <person name="Jeffery W."/>
            <person name="Warren W."/>
            <person name="Wilson R.K."/>
        </authorList>
    </citation>
    <scope>NUCLEOTIDE SEQUENCE</scope>
    <source>
        <strain evidence="9">female</strain>
    </source>
</reference>
<evidence type="ECO:0000256" key="5">
    <source>
        <dbReference type="ARBA" id="ARBA00023136"/>
    </source>
</evidence>
<dbReference type="Proteomes" id="UP000018467">
    <property type="component" value="Unassembled WGS sequence"/>
</dbReference>
<reference evidence="8" key="3">
    <citation type="submission" date="2025-08" db="UniProtKB">
        <authorList>
            <consortium name="Ensembl"/>
        </authorList>
    </citation>
    <scope>IDENTIFICATION</scope>
</reference>
<evidence type="ECO:0000256" key="4">
    <source>
        <dbReference type="ARBA" id="ARBA00022989"/>
    </source>
</evidence>
<comment type="similarity">
    <text evidence="2">Belongs to the MS4A family.</text>
</comment>
<evidence type="ECO:0000256" key="6">
    <source>
        <dbReference type="SAM" id="MobiDB-lite"/>
    </source>
</evidence>
<sequence>MSTTVIPTNNMENSFIILTQVIPAQSAPSGTGQNGPEPGAGFFTRPLSTTTGHDQDRFSPGQSRSFLKRETKVLGTVQIMMGIMSFLFSIVLLYETYMLLFTRSLHGFWGSAIYIFAGILSVVAENKYHPQLVKALLIVNAVSAVTAGTAVVLHSLDIMYQSTNMPCYDNNCNLYMRNGFSGALLVFSLLQFIVSICMLLFGLDASFCAEPTVCTSSQLPAYPTCCSLNNPIYLHRNEENMFVISNPNMDDSLLARPPPYDNTGPQFQQ</sequence>
<feature type="transmembrane region" description="Helical" evidence="7">
    <location>
        <begin position="136"/>
        <end position="160"/>
    </location>
</feature>
<comment type="subcellular location">
    <subcellularLocation>
        <location evidence="1">Membrane</location>
        <topology evidence="1">Multi-pass membrane protein</topology>
    </subcellularLocation>
</comment>
<evidence type="ECO:0000256" key="7">
    <source>
        <dbReference type="SAM" id="Phobius"/>
    </source>
</evidence>
<dbReference type="Bgee" id="ENSAMXG00000038200">
    <property type="expression patterns" value="Expressed in intestine"/>
</dbReference>
<evidence type="ECO:0000256" key="1">
    <source>
        <dbReference type="ARBA" id="ARBA00004141"/>
    </source>
</evidence>
<dbReference type="Ensembl" id="ENSAMXT00000039722.1">
    <property type="protein sequence ID" value="ENSAMXP00000049845.1"/>
    <property type="gene ID" value="ENSAMXG00000038200.1"/>
</dbReference>
<feature type="transmembrane region" description="Helical" evidence="7">
    <location>
        <begin position="73"/>
        <end position="94"/>
    </location>
</feature>
<dbReference type="InParanoid" id="A0A3B1K6W6"/>
<dbReference type="InterPro" id="IPR007237">
    <property type="entry name" value="CD20-like"/>
</dbReference>
<dbReference type="GeneTree" id="ENSGT00940000163727"/>
<protein>
    <submittedName>
        <fullName evidence="8">Membrane-spanning 4-domains subfamily A member 12-like</fullName>
    </submittedName>
</protein>
<evidence type="ECO:0000313" key="8">
    <source>
        <dbReference type="Ensembl" id="ENSAMXP00000049845.1"/>
    </source>
</evidence>
<accession>A0A3B1K6W6</accession>
<organism evidence="8 9">
    <name type="scientific">Astyanax mexicanus</name>
    <name type="common">Blind cave fish</name>
    <name type="synonym">Astyanax fasciatus mexicanus</name>
    <dbReference type="NCBI Taxonomy" id="7994"/>
    <lineage>
        <taxon>Eukaryota</taxon>
        <taxon>Metazoa</taxon>
        <taxon>Chordata</taxon>
        <taxon>Craniata</taxon>
        <taxon>Vertebrata</taxon>
        <taxon>Euteleostomi</taxon>
        <taxon>Actinopterygii</taxon>
        <taxon>Neopterygii</taxon>
        <taxon>Teleostei</taxon>
        <taxon>Ostariophysi</taxon>
        <taxon>Characiformes</taxon>
        <taxon>Characoidei</taxon>
        <taxon>Acestrorhamphidae</taxon>
        <taxon>Acestrorhamphinae</taxon>
        <taxon>Astyanax</taxon>
    </lineage>
</organism>
<evidence type="ECO:0000256" key="3">
    <source>
        <dbReference type="ARBA" id="ARBA00022692"/>
    </source>
</evidence>
<feature type="transmembrane region" description="Helical" evidence="7">
    <location>
        <begin position="180"/>
        <end position="201"/>
    </location>
</feature>
<reference evidence="9" key="2">
    <citation type="journal article" date="2014" name="Nat. Commun.">
        <title>The cavefish genome reveals candidate genes for eye loss.</title>
        <authorList>
            <person name="McGaugh S.E."/>
            <person name="Gross J.B."/>
            <person name="Aken B."/>
            <person name="Blin M."/>
            <person name="Borowsky R."/>
            <person name="Chalopin D."/>
            <person name="Hinaux H."/>
            <person name="Jeffery W.R."/>
            <person name="Keene A."/>
            <person name="Ma L."/>
            <person name="Minx P."/>
            <person name="Murphy D."/>
            <person name="O'Quin K.E."/>
            <person name="Retaux S."/>
            <person name="Rohner N."/>
            <person name="Searle S.M."/>
            <person name="Stahl B.A."/>
            <person name="Tabin C."/>
            <person name="Volff J.N."/>
            <person name="Yoshizawa M."/>
            <person name="Warren W.C."/>
        </authorList>
    </citation>
    <scope>NUCLEOTIDE SEQUENCE [LARGE SCALE GENOMIC DNA]</scope>
    <source>
        <strain evidence="9">female</strain>
    </source>
</reference>
<proteinExistence type="inferred from homology"/>
<dbReference type="InterPro" id="IPR030417">
    <property type="entry name" value="MS4A"/>
</dbReference>
<name>A0A3B1K6W6_ASTMX</name>